<sequence>MSSRAAATGLKKKKKNEKRKSRRGRNSKKGFAEMRSKGGVEERLQVLKELIHGEGEMKDDMIFKETADYIVFLRAQVHILQSFWCQELEKCPALQNEA</sequence>
<dbReference type="EMBL" id="CM056811">
    <property type="protein sequence ID" value="KAJ8637403.1"/>
    <property type="molecule type" value="Genomic_DNA"/>
</dbReference>
<name>A0ACC2LVJ8_PERAE</name>
<proteinExistence type="predicted"/>
<keyword evidence="2" id="KW-1185">Reference proteome</keyword>
<evidence type="ECO:0000313" key="2">
    <source>
        <dbReference type="Proteomes" id="UP001234297"/>
    </source>
</evidence>
<comment type="caution">
    <text evidence="1">The sequence shown here is derived from an EMBL/GenBank/DDBJ whole genome shotgun (WGS) entry which is preliminary data.</text>
</comment>
<dbReference type="Proteomes" id="UP001234297">
    <property type="component" value="Chromosome 3"/>
</dbReference>
<reference evidence="1 2" key="1">
    <citation type="journal article" date="2022" name="Hortic Res">
        <title>A haplotype resolved chromosomal level avocado genome allows analysis of novel avocado genes.</title>
        <authorList>
            <person name="Nath O."/>
            <person name="Fletcher S.J."/>
            <person name="Hayward A."/>
            <person name="Shaw L.M."/>
            <person name="Masouleh A.K."/>
            <person name="Furtado A."/>
            <person name="Henry R.J."/>
            <person name="Mitter N."/>
        </authorList>
    </citation>
    <scope>NUCLEOTIDE SEQUENCE [LARGE SCALE GENOMIC DNA]</scope>
    <source>
        <strain evidence="2">cv. Hass</strain>
    </source>
</reference>
<organism evidence="1 2">
    <name type="scientific">Persea americana</name>
    <name type="common">Avocado</name>
    <dbReference type="NCBI Taxonomy" id="3435"/>
    <lineage>
        <taxon>Eukaryota</taxon>
        <taxon>Viridiplantae</taxon>
        <taxon>Streptophyta</taxon>
        <taxon>Embryophyta</taxon>
        <taxon>Tracheophyta</taxon>
        <taxon>Spermatophyta</taxon>
        <taxon>Magnoliopsida</taxon>
        <taxon>Magnoliidae</taxon>
        <taxon>Laurales</taxon>
        <taxon>Lauraceae</taxon>
        <taxon>Persea</taxon>
    </lineage>
</organism>
<accession>A0ACC2LVJ8</accession>
<evidence type="ECO:0000313" key="1">
    <source>
        <dbReference type="EMBL" id="KAJ8637403.1"/>
    </source>
</evidence>
<protein>
    <submittedName>
        <fullName evidence="1">Uncharacterized protein</fullName>
    </submittedName>
</protein>
<gene>
    <name evidence="1" type="ORF">MRB53_011670</name>
</gene>